<accession>A0A5B8ML93</accession>
<keyword evidence="1" id="KW-1133">Transmembrane helix</keyword>
<dbReference type="AlphaFoldDB" id="A0A5B8ML93"/>
<keyword evidence="1" id="KW-0812">Transmembrane</keyword>
<evidence type="ECO:0000256" key="1">
    <source>
        <dbReference type="SAM" id="Phobius"/>
    </source>
</evidence>
<feature type="transmembrane region" description="Helical" evidence="1">
    <location>
        <begin position="61"/>
        <end position="88"/>
    </location>
</feature>
<proteinExistence type="predicted"/>
<reference evidence="2 3" key="1">
    <citation type="submission" date="2018-07" db="EMBL/GenBank/DDBJ databases">
        <title>The complete nuclear genome of the prasinophyte Chloropicon primus (CCMP1205).</title>
        <authorList>
            <person name="Pombert J.-F."/>
            <person name="Otis C."/>
            <person name="Turmel M."/>
            <person name="Lemieux C."/>
        </authorList>
    </citation>
    <scope>NUCLEOTIDE SEQUENCE [LARGE SCALE GENOMIC DNA]</scope>
    <source>
        <strain evidence="2 3">CCMP1205</strain>
    </source>
</reference>
<dbReference type="EMBL" id="CP031038">
    <property type="protein sequence ID" value="QDZ21051.1"/>
    <property type="molecule type" value="Genomic_DNA"/>
</dbReference>
<organism evidence="2 3">
    <name type="scientific">Chloropicon primus</name>
    <dbReference type="NCBI Taxonomy" id="1764295"/>
    <lineage>
        <taxon>Eukaryota</taxon>
        <taxon>Viridiplantae</taxon>
        <taxon>Chlorophyta</taxon>
        <taxon>Chloropicophyceae</taxon>
        <taxon>Chloropicales</taxon>
        <taxon>Chloropicaceae</taxon>
        <taxon>Chloropicon</taxon>
    </lineage>
</organism>
<protein>
    <submittedName>
        <fullName evidence="2">Uncharacterized protein</fullName>
    </submittedName>
</protein>
<keyword evidence="3" id="KW-1185">Reference proteome</keyword>
<feature type="transmembrane region" description="Helical" evidence="1">
    <location>
        <begin position="30"/>
        <end position="49"/>
    </location>
</feature>
<keyword evidence="1" id="KW-0472">Membrane</keyword>
<evidence type="ECO:0000313" key="3">
    <source>
        <dbReference type="Proteomes" id="UP000316726"/>
    </source>
</evidence>
<dbReference type="Proteomes" id="UP000316726">
    <property type="component" value="Chromosome 5"/>
</dbReference>
<dbReference type="OrthoDB" id="530344at2759"/>
<name>A0A5B8ML93_9CHLO</name>
<evidence type="ECO:0000313" key="2">
    <source>
        <dbReference type="EMBL" id="QDZ21051.1"/>
    </source>
</evidence>
<sequence>MVDGPNMAPLLATTTGKGGGGRGGFLLQPLAAFVCGLLVLLATLGFFYWEIVTLEHAMVTFPPALILLPLSGIGALALVLPMFVFLCFRKDFLHTNIIFPSHYLYVFRRTYASLIHNNGQVSKKTL</sequence>
<gene>
    <name evidence="2" type="ORF">A3770_05p35690</name>
</gene>